<protein>
    <submittedName>
        <fullName evidence="8">Alpha-ketoglutarate-dependent sulfonate dioxygenase</fullName>
    </submittedName>
</protein>
<evidence type="ECO:0000313" key="8">
    <source>
        <dbReference type="EMBL" id="GBG34222.1"/>
    </source>
</evidence>
<dbReference type="InParanoid" id="A0A2R5GTN6"/>
<dbReference type="GO" id="GO:0046872">
    <property type="term" value="F:metal ion binding"/>
    <property type="evidence" value="ECO:0007669"/>
    <property type="project" value="UniProtKB-KW"/>
</dbReference>
<evidence type="ECO:0000256" key="6">
    <source>
        <dbReference type="SAM" id="MobiDB-lite"/>
    </source>
</evidence>
<feature type="domain" description="TOG" evidence="7">
    <location>
        <begin position="11"/>
        <end position="256"/>
    </location>
</feature>
<comment type="similarity">
    <text evidence="1">Belongs to the TfdA dioxygenase family.</text>
</comment>
<dbReference type="AlphaFoldDB" id="A0A2R5GTN6"/>
<evidence type="ECO:0000256" key="4">
    <source>
        <dbReference type="ARBA" id="ARBA00023002"/>
    </source>
</evidence>
<dbReference type="PANTHER" id="PTHR30468">
    <property type="entry name" value="ALPHA-KETOGLUTARATE-DEPENDENT SULFONATE DIOXYGENASE"/>
    <property type="match status" value="1"/>
</dbReference>
<keyword evidence="4" id="KW-0560">Oxidoreductase</keyword>
<dbReference type="InterPro" id="IPR003819">
    <property type="entry name" value="TauD/TfdA-like"/>
</dbReference>
<keyword evidence="5" id="KW-0408">Iron</keyword>
<dbReference type="Pfam" id="PF12348">
    <property type="entry name" value="CLASP_N"/>
    <property type="match status" value="1"/>
</dbReference>
<dbReference type="InterPro" id="IPR011989">
    <property type="entry name" value="ARM-like"/>
</dbReference>
<dbReference type="Gene3D" id="1.25.10.10">
    <property type="entry name" value="Leucine-rich Repeat Variant"/>
    <property type="match status" value="1"/>
</dbReference>
<dbReference type="SUPFAM" id="SSF48371">
    <property type="entry name" value="ARM repeat"/>
    <property type="match status" value="1"/>
</dbReference>
<evidence type="ECO:0000256" key="3">
    <source>
        <dbReference type="ARBA" id="ARBA00022964"/>
    </source>
</evidence>
<dbReference type="GO" id="GO:0016706">
    <property type="term" value="F:2-oxoglutarate-dependent dioxygenase activity"/>
    <property type="evidence" value="ECO:0007669"/>
    <property type="project" value="TreeGrafter"/>
</dbReference>
<evidence type="ECO:0000259" key="7">
    <source>
        <dbReference type="SMART" id="SM01349"/>
    </source>
</evidence>
<dbReference type="OrthoDB" id="10257314at2759"/>
<gene>
    <name evidence="8" type="ORF">FCC1311_104462</name>
</gene>
<comment type="caution">
    <text evidence="8">The sequence shown here is derived from an EMBL/GenBank/DDBJ whole genome shotgun (WGS) entry which is preliminary data.</text>
</comment>
<keyword evidence="3 8" id="KW-0223">Dioxygenase</keyword>
<reference evidence="8 9" key="1">
    <citation type="submission" date="2017-12" db="EMBL/GenBank/DDBJ databases">
        <title>Sequencing, de novo assembly and annotation of complete genome of a new Thraustochytrid species, strain FCC1311.</title>
        <authorList>
            <person name="Sedici K."/>
            <person name="Godart F."/>
            <person name="Aiese Cigliano R."/>
            <person name="Sanseverino W."/>
            <person name="Barakat M."/>
            <person name="Ortet P."/>
            <person name="Marechal E."/>
            <person name="Cagnac O."/>
            <person name="Amato A."/>
        </authorList>
    </citation>
    <scope>NUCLEOTIDE SEQUENCE [LARGE SCALE GENOMIC DNA]</scope>
</reference>
<dbReference type="SUPFAM" id="SSF51197">
    <property type="entry name" value="Clavaminate synthase-like"/>
    <property type="match status" value="1"/>
</dbReference>
<evidence type="ECO:0000313" key="9">
    <source>
        <dbReference type="Proteomes" id="UP000241890"/>
    </source>
</evidence>
<dbReference type="EMBL" id="BEYU01000184">
    <property type="protein sequence ID" value="GBG34222.1"/>
    <property type="molecule type" value="Genomic_DNA"/>
</dbReference>
<dbReference type="InterPro" id="IPR024395">
    <property type="entry name" value="CLASP_N_dom"/>
</dbReference>
<dbReference type="InterPro" id="IPR042098">
    <property type="entry name" value="TauD-like_sf"/>
</dbReference>
<sequence length="709" mass="77315">MMPTNTSVETDLIPFEGDEATEEALAHAARSCVALLRNKDDWERQATGLQLMQRLAVFSPETLAADPSLYKTLLGWVVRSVSSLRSALSKRAAQTLSELFARLGPKLNAPLTDLLIPALMKRASDNTSGFIRQHARAALHSFCTKCGSRDVVRQLVIFIQNSNASLREIALLAIHDCLAASDQNHVHRDTLNDDAMRAVLQDANPRVRKAAAQVQNLLANGGYKSNDTPSALLDASESRRLDGASFSVRTSTRGTKPSFLPVLNNHRRVPDPSSTSDMSGPRSIKTDAIVTVQARTGNTDTKTTNDFASTDRDGMAPYQFDYGVVDGSAEVSAHVPRPAPQNSVHRAVEAAVRPVTLRGIVTPEHVQRARDASDDIWAPVPETEEPSYGGARSAKAFAAMFARSPLHNSKLQIVQMSNKTFGAEVYGFDAPTMARDAEMMAKVRAALEEHLVLRFHNVAQDLTPALHVDLAKRIGPVDPQVSAPPKYLLKGVFNSPEQVKRAAALGVDAHALGETMRKAAEGARELPREITRIVKEPSDVAAFGEGWHSDLTYLATPPFAAALAARELPSLGLGNTMFLDMRAAFDTLPEDLKVRASGASANHTDGHQSWTVHPAVRVDNMHSRPSLFVNKAFARHMVPRNVSSDSLLTSLLAHVDALPELAPQAFLDLTWTDGQLLMWDNRFTQHAAVADYHTRREMHRVIVSGNAPF</sequence>
<evidence type="ECO:0000256" key="2">
    <source>
        <dbReference type="ARBA" id="ARBA00022723"/>
    </source>
</evidence>
<dbReference type="Proteomes" id="UP000241890">
    <property type="component" value="Unassembled WGS sequence"/>
</dbReference>
<dbReference type="InterPro" id="IPR051323">
    <property type="entry name" value="AtsK-like"/>
</dbReference>
<feature type="region of interest" description="Disordered" evidence="6">
    <location>
        <begin position="245"/>
        <end position="282"/>
    </location>
</feature>
<proteinExistence type="inferred from homology"/>
<dbReference type="GO" id="GO:0006790">
    <property type="term" value="P:sulfur compound metabolic process"/>
    <property type="evidence" value="ECO:0007669"/>
    <property type="project" value="TreeGrafter"/>
</dbReference>
<dbReference type="InterPro" id="IPR034085">
    <property type="entry name" value="TOG"/>
</dbReference>
<dbReference type="PANTHER" id="PTHR30468:SF1">
    <property type="entry name" value="ALPHA-KETOGLUTARATE-DEPENDENT SULFONATE DIOXYGENASE"/>
    <property type="match status" value="1"/>
</dbReference>
<accession>A0A2R5GTN6</accession>
<evidence type="ECO:0000256" key="1">
    <source>
        <dbReference type="ARBA" id="ARBA00005896"/>
    </source>
</evidence>
<dbReference type="GO" id="GO:0005737">
    <property type="term" value="C:cytoplasm"/>
    <property type="evidence" value="ECO:0007669"/>
    <property type="project" value="TreeGrafter"/>
</dbReference>
<name>A0A2R5GTN6_9STRA</name>
<dbReference type="Gene3D" id="3.60.130.10">
    <property type="entry name" value="Clavaminate synthase-like"/>
    <property type="match status" value="1"/>
</dbReference>
<dbReference type="Pfam" id="PF02668">
    <property type="entry name" value="TauD"/>
    <property type="match status" value="1"/>
</dbReference>
<keyword evidence="9" id="KW-1185">Reference proteome</keyword>
<keyword evidence="2" id="KW-0479">Metal-binding</keyword>
<dbReference type="InterPro" id="IPR016024">
    <property type="entry name" value="ARM-type_fold"/>
</dbReference>
<organism evidence="8 9">
    <name type="scientific">Hondaea fermentalgiana</name>
    <dbReference type="NCBI Taxonomy" id="2315210"/>
    <lineage>
        <taxon>Eukaryota</taxon>
        <taxon>Sar</taxon>
        <taxon>Stramenopiles</taxon>
        <taxon>Bigyra</taxon>
        <taxon>Labyrinthulomycetes</taxon>
        <taxon>Thraustochytrida</taxon>
        <taxon>Thraustochytriidae</taxon>
        <taxon>Hondaea</taxon>
    </lineage>
</organism>
<dbReference type="SMART" id="SM01349">
    <property type="entry name" value="TOG"/>
    <property type="match status" value="1"/>
</dbReference>
<evidence type="ECO:0000256" key="5">
    <source>
        <dbReference type="ARBA" id="ARBA00023004"/>
    </source>
</evidence>